<dbReference type="EMBL" id="HBUF01361250">
    <property type="protein sequence ID" value="CAG6720879.1"/>
    <property type="molecule type" value="Transcribed_RNA"/>
</dbReference>
<dbReference type="EMBL" id="HBUF01361247">
    <property type="protein sequence ID" value="CAG6720873.1"/>
    <property type="molecule type" value="Transcribed_RNA"/>
</dbReference>
<protein>
    <submittedName>
        <fullName evidence="1">Uncharacterized protein</fullName>
    </submittedName>
</protein>
<organism evidence="1">
    <name type="scientific">Cacopsylla melanoneura</name>
    <dbReference type="NCBI Taxonomy" id="428564"/>
    <lineage>
        <taxon>Eukaryota</taxon>
        <taxon>Metazoa</taxon>
        <taxon>Ecdysozoa</taxon>
        <taxon>Arthropoda</taxon>
        <taxon>Hexapoda</taxon>
        <taxon>Insecta</taxon>
        <taxon>Pterygota</taxon>
        <taxon>Neoptera</taxon>
        <taxon>Paraneoptera</taxon>
        <taxon>Hemiptera</taxon>
        <taxon>Sternorrhyncha</taxon>
        <taxon>Psylloidea</taxon>
        <taxon>Psyllidae</taxon>
        <taxon>Psyllinae</taxon>
        <taxon>Cacopsylla</taxon>
    </lineage>
</organism>
<dbReference type="AlphaFoldDB" id="A0A8D8Y7E3"/>
<accession>A0A8D8Y7E3</accession>
<reference evidence="1" key="1">
    <citation type="submission" date="2021-05" db="EMBL/GenBank/DDBJ databases">
        <authorList>
            <person name="Alioto T."/>
            <person name="Alioto T."/>
            <person name="Gomez Garrido J."/>
        </authorList>
    </citation>
    <scope>NUCLEOTIDE SEQUENCE</scope>
</reference>
<name>A0A8D8Y7E3_9HEMI</name>
<dbReference type="EMBL" id="HBUF01361249">
    <property type="protein sequence ID" value="CAG6720877.1"/>
    <property type="molecule type" value="Transcribed_RNA"/>
</dbReference>
<proteinExistence type="predicted"/>
<evidence type="ECO:0000313" key="1">
    <source>
        <dbReference type="EMBL" id="CAG6720875.1"/>
    </source>
</evidence>
<dbReference type="EMBL" id="HBUF01361248">
    <property type="protein sequence ID" value="CAG6720875.1"/>
    <property type="molecule type" value="Transcribed_RNA"/>
</dbReference>
<sequence>MMLLKNLSLQGRSHKLIREKMQSNKMLLRKMNKTHNQSRLNNPTRIRINLSLLNKNSNHLNHKKKYRRHLHNLRSRIPNKTLARKTLTHHLSLKEIILLMENPRRKRNLTGNQTMQTQ</sequence>